<dbReference type="Proteomes" id="UP000029224">
    <property type="component" value="Unassembled WGS sequence"/>
</dbReference>
<dbReference type="OrthoDB" id="5897571at2"/>
<reference evidence="1 2" key="2">
    <citation type="submission" date="2014-09" db="EMBL/GenBank/DDBJ databases">
        <authorList>
            <consortium name="NBRP consortium"/>
            <person name="Sawabe T."/>
            <person name="Meirelles P."/>
            <person name="Nakanishi M."/>
            <person name="Sayaka M."/>
            <person name="Hattori M."/>
            <person name="Ohkuma M."/>
        </authorList>
    </citation>
    <scope>NUCLEOTIDE SEQUENCE [LARGE SCALE GENOMIC DNA]</scope>
    <source>
        <strain evidence="1 2">JCM 19240</strain>
    </source>
</reference>
<dbReference type="PROSITE" id="PS51257">
    <property type="entry name" value="PROKAR_LIPOPROTEIN"/>
    <property type="match status" value="1"/>
</dbReference>
<evidence type="ECO:0000313" key="1">
    <source>
        <dbReference type="EMBL" id="GAL35440.1"/>
    </source>
</evidence>
<accession>A0A090T642</accession>
<organism evidence="1 2">
    <name type="scientific">Vibrio maritimus</name>
    <dbReference type="NCBI Taxonomy" id="990268"/>
    <lineage>
        <taxon>Bacteria</taxon>
        <taxon>Pseudomonadati</taxon>
        <taxon>Pseudomonadota</taxon>
        <taxon>Gammaproteobacteria</taxon>
        <taxon>Vibrionales</taxon>
        <taxon>Vibrionaceae</taxon>
        <taxon>Vibrio</taxon>
    </lineage>
</organism>
<keyword evidence="2" id="KW-1185">Reference proteome</keyword>
<name>A0A090T642_9VIBR</name>
<evidence type="ECO:0000313" key="2">
    <source>
        <dbReference type="Proteomes" id="UP000029224"/>
    </source>
</evidence>
<protein>
    <recommendedName>
        <fullName evidence="3">Lipoprotein</fullName>
    </recommendedName>
</protein>
<reference evidence="1 2" key="1">
    <citation type="submission" date="2014-09" db="EMBL/GenBank/DDBJ databases">
        <title>Vibrio maritimus JCM 19240. (C210) whole genome shotgun sequence.</title>
        <authorList>
            <person name="Sawabe T."/>
            <person name="Meirelles P."/>
            <person name="Nakanishi M."/>
            <person name="Sayaka M."/>
            <person name="Hattori M."/>
            <person name="Ohkuma M."/>
        </authorList>
    </citation>
    <scope>NUCLEOTIDE SEQUENCE [LARGE SCALE GENOMIC DNA]</scope>
    <source>
        <strain evidence="1 2">JCM 19240</strain>
    </source>
</reference>
<dbReference type="AlphaFoldDB" id="A0A090T642"/>
<sequence length="465" mass="50446">MKKSVLSTAILSAIVLSGCGGSSDSGDESGSVQGRTITVIDGYLENAQVCVDRNENGVCDDGEVIGKTNSNGQFTIPVSDKDYPVIIRSIAGSTKDADRVGYLTKSYEMTADSSSNLVTPFTTLADANGISVEDLAKDLNLDSSVISGDYVSLKSDADKAEDAIKAHALARSLVQELPTEATNINGSEMKQTASDINGAIDEHYGNTGDINEIDNNDFVLADDGKFEVVAVINDLQSYLIKGNVDKDSPTSKWTLANFSKYWAAEEGVFDAWLTTDSLCVEEGGQIECMNYRINGDVLSIPSEDGKEENNAFIYTSTDLAFAVPDEGDLTLWTTNDLTTSMNFSQTDFENKTLFTVMDDSDTSASEPVYGEFRFGKFDENTQTGEVTLIEDGEEYPTTWSLPNGNLRIEFDQQAGDNPLVIRYATTNGEIMIVNDVDQHADVYAMMTQDEALALNIVAKWENASK</sequence>
<dbReference type="EMBL" id="BBMT01000007">
    <property type="protein sequence ID" value="GAL35440.1"/>
    <property type="molecule type" value="Genomic_DNA"/>
</dbReference>
<gene>
    <name evidence="1" type="ORF">JCM19240_287</name>
</gene>
<evidence type="ECO:0008006" key="3">
    <source>
        <dbReference type="Google" id="ProtNLM"/>
    </source>
</evidence>
<proteinExistence type="predicted"/>
<comment type="caution">
    <text evidence="1">The sequence shown here is derived from an EMBL/GenBank/DDBJ whole genome shotgun (WGS) entry which is preliminary data.</text>
</comment>